<dbReference type="EC" id="2.4.1.-" evidence="5"/>
<proteinExistence type="inferred from homology"/>
<dbReference type="SUPFAM" id="SSF53756">
    <property type="entry name" value="UDP-Glycosyltransferase/glycogen phosphorylase"/>
    <property type="match status" value="1"/>
</dbReference>
<dbReference type="Gene3D" id="3.40.50.2000">
    <property type="entry name" value="Glycogen Phosphorylase B"/>
    <property type="match status" value="3"/>
</dbReference>
<gene>
    <name evidence="6" type="ORF">KI387_038758</name>
</gene>
<organism evidence="6 7">
    <name type="scientific">Taxus chinensis</name>
    <name type="common">Chinese yew</name>
    <name type="synonym">Taxus wallichiana var. chinensis</name>
    <dbReference type="NCBI Taxonomy" id="29808"/>
    <lineage>
        <taxon>Eukaryota</taxon>
        <taxon>Viridiplantae</taxon>
        <taxon>Streptophyta</taxon>
        <taxon>Embryophyta</taxon>
        <taxon>Tracheophyta</taxon>
        <taxon>Spermatophyta</taxon>
        <taxon>Pinopsida</taxon>
        <taxon>Pinidae</taxon>
        <taxon>Conifers II</taxon>
        <taxon>Cupressales</taxon>
        <taxon>Taxaceae</taxon>
        <taxon>Taxus</taxon>
    </lineage>
</organism>
<comment type="caution">
    <text evidence="6">The sequence shown here is derived from an EMBL/GenBank/DDBJ whole genome shotgun (WGS) entry which is preliminary data.</text>
</comment>
<dbReference type="PANTHER" id="PTHR48046">
    <property type="entry name" value="UDP-GLYCOSYLTRANSFERASE 72E1"/>
    <property type="match status" value="1"/>
</dbReference>
<reference evidence="6 7" key="1">
    <citation type="journal article" date="2021" name="Nat. Plants">
        <title>The Taxus genome provides insights into paclitaxel biosynthesis.</title>
        <authorList>
            <person name="Xiong X."/>
            <person name="Gou J."/>
            <person name="Liao Q."/>
            <person name="Li Y."/>
            <person name="Zhou Q."/>
            <person name="Bi G."/>
            <person name="Li C."/>
            <person name="Du R."/>
            <person name="Wang X."/>
            <person name="Sun T."/>
            <person name="Guo L."/>
            <person name="Liang H."/>
            <person name="Lu P."/>
            <person name="Wu Y."/>
            <person name="Zhang Z."/>
            <person name="Ro D.K."/>
            <person name="Shang Y."/>
            <person name="Huang S."/>
            <person name="Yan J."/>
        </authorList>
    </citation>
    <scope>NUCLEOTIDE SEQUENCE [LARGE SCALE GENOMIC DNA]</scope>
    <source>
        <strain evidence="6">Ta-2019</strain>
    </source>
</reference>
<evidence type="ECO:0000256" key="4">
    <source>
        <dbReference type="RuleBase" id="RU003718"/>
    </source>
</evidence>
<keyword evidence="7" id="KW-1185">Reference proteome</keyword>
<evidence type="ECO:0000256" key="1">
    <source>
        <dbReference type="ARBA" id="ARBA00009995"/>
    </source>
</evidence>
<dbReference type="PANTHER" id="PTHR48046:SF1">
    <property type="entry name" value="GLYCOSYLTRANSFERASE-RELATED"/>
    <property type="match status" value="1"/>
</dbReference>
<dbReference type="PROSITE" id="PS00375">
    <property type="entry name" value="UDPGT"/>
    <property type="match status" value="1"/>
</dbReference>
<keyword evidence="2 4" id="KW-0328">Glycosyltransferase</keyword>
<name>A0AA38C780_TAXCH</name>
<comment type="similarity">
    <text evidence="1 4">Belongs to the UDP-glycosyltransferase family.</text>
</comment>
<protein>
    <recommendedName>
        <fullName evidence="5">Glycosyltransferase</fullName>
        <ecNumber evidence="5">2.4.1.-</ecNumber>
    </recommendedName>
</protein>
<evidence type="ECO:0000313" key="7">
    <source>
        <dbReference type="Proteomes" id="UP000824469"/>
    </source>
</evidence>
<accession>A0AA38C780</accession>
<dbReference type="OMA" id="FMTAKFM"/>
<dbReference type="Proteomes" id="UP000824469">
    <property type="component" value="Unassembled WGS sequence"/>
</dbReference>
<dbReference type="InterPro" id="IPR002213">
    <property type="entry name" value="UDP_glucos_trans"/>
</dbReference>
<sequence length="438" mass="47409">MGSRKKPHIALFPSFGTGHLIPFLEFAKRMAVDHGFTVTFITTPSLHSSAETTLMQGLVSSGSDISLLEFPPLPQAEEEAAPPQSAETFLIGRFQTIENCKGPVKDVLGILKGDVCAFVTDLFCTAMVEVSASLHIPVNIDDPVDIPGLPAMPVRYFPEPMQTRADTICHLFLRHSHRLCNADGILINTFHDLESGALRALLHRKRELLPEGVETGPEIYPIGPLIRSPEVEPGKSGCLEWLDRQPASVIFVAFGSGGFLAAEQARELALGLEDSGLRFLWVVRTPPGLSLSGFLPPGFETRTNSRGLVWSSWAPQTAVLSHPSTGGFVSHCGWNSVLESVSCGVPLIAWPLVADQKTSAFCLVNEIGVALEPAWRPNWWVGKEEVARVTREMIDGEGGRKVRRKALQLKQAAAKAVAVGGTSTELLSALAAQWKNGN</sequence>
<dbReference type="Pfam" id="PF00201">
    <property type="entry name" value="UDPGT"/>
    <property type="match status" value="1"/>
</dbReference>
<dbReference type="CDD" id="cd03784">
    <property type="entry name" value="GT1_Gtf-like"/>
    <property type="match status" value="1"/>
</dbReference>
<evidence type="ECO:0000256" key="2">
    <source>
        <dbReference type="ARBA" id="ARBA00022676"/>
    </source>
</evidence>
<evidence type="ECO:0000256" key="5">
    <source>
        <dbReference type="RuleBase" id="RU362057"/>
    </source>
</evidence>
<dbReference type="AlphaFoldDB" id="A0AA38C780"/>
<evidence type="ECO:0000256" key="3">
    <source>
        <dbReference type="ARBA" id="ARBA00022679"/>
    </source>
</evidence>
<dbReference type="GO" id="GO:0008194">
    <property type="term" value="F:UDP-glycosyltransferase activity"/>
    <property type="evidence" value="ECO:0007669"/>
    <property type="project" value="InterPro"/>
</dbReference>
<dbReference type="EMBL" id="JAHRHJ020000011">
    <property type="protein sequence ID" value="KAH9295170.1"/>
    <property type="molecule type" value="Genomic_DNA"/>
</dbReference>
<dbReference type="FunFam" id="3.40.50.2000:FF:000056">
    <property type="entry name" value="Glycosyltransferase"/>
    <property type="match status" value="1"/>
</dbReference>
<evidence type="ECO:0000313" key="6">
    <source>
        <dbReference type="EMBL" id="KAH9295170.1"/>
    </source>
</evidence>
<keyword evidence="3 4" id="KW-0808">Transferase</keyword>
<dbReference type="InterPro" id="IPR035595">
    <property type="entry name" value="UDP_glycos_trans_CS"/>
</dbReference>